<comment type="caution">
    <text evidence="12">The sequence shown here is derived from an EMBL/GenBank/DDBJ whole genome shotgun (WGS) entry which is preliminary data.</text>
</comment>
<dbReference type="InterPro" id="IPR001543">
    <property type="entry name" value="FliN-like_C"/>
</dbReference>
<dbReference type="GO" id="GO:0050918">
    <property type="term" value="P:positive chemotaxis"/>
    <property type="evidence" value="ECO:0007669"/>
    <property type="project" value="TreeGrafter"/>
</dbReference>
<dbReference type="CDD" id="cd17908">
    <property type="entry name" value="FliM"/>
    <property type="match status" value="1"/>
</dbReference>
<dbReference type="GO" id="GO:0003774">
    <property type="term" value="F:cytoskeletal motor activity"/>
    <property type="evidence" value="ECO:0007669"/>
    <property type="project" value="InterPro"/>
</dbReference>
<dbReference type="PRINTS" id="PR00955">
    <property type="entry name" value="FLGMOTORFLIM"/>
</dbReference>
<protein>
    <recommendedName>
        <fullName evidence="4 10">Flagellar motor switch protein FliM</fullName>
    </recommendedName>
</protein>
<reference evidence="12 13" key="1">
    <citation type="submission" date="2019-03" db="EMBL/GenBank/DDBJ databases">
        <title>Draft genome sequence data and analysis of a Fermenting Bacterium, Soehngenia longevitae strain 1933PT, isolated from petroleum reservoir in Azerbaijan.</title>
        <authorList>
            <person name="Grouzdev D.S."/>
            <person name="Bidzhieva S.K."/>
            <person name="Sokolova D.S."/>
            <person name="Tourova T.P."/>
            <person name="Poltaraus A.B."/>
            <person name="Nazina T.N."/>
        </authorList>
    </citation>
    <scope>NUCLEOTIDE SEQUENCE [LARGE SCALE GENOMIC DNA]</scope>
    <source>
        <strain evidence="12 13">1933P</strain>
    </source>
</reference>
<keyword evidence="7" id="KW-0283">Flagellar rotation</keyword>
<dbReference type="NCBIfam" id="TIGR01397">
    <property type="entry name" value="fliM_switch"/>
    <property type="match status" value="1"/>
</dbReference>
<proteinExistence type="inferred from homology"/>
<organism evidence="12 13">
    <name type="scientific">Soehngenia longivitae</name>
    <dbReference type="NCBI Taxonomy" id="2562294"/>
    <lineage>
        <taxon>Bacteria</taxon>
        <taxon>Bacillati</taxon>
        <taxon>Bacillota</taxon>
        <taxon>Tissierellia</taxon>
        <taxon>Tissierellales</taxon>
        <taxon>Tissierellaceae</taxon>
        <taxon>Soehngenia</taxon>
    </lineage>
</organism>
<evidence type="ECO:0000256" key="2">
    <source>
        <dbReference type="ARBA" id="ARBA00004202"/>
    </source>
</evidence>
<keyword evidence="12" id="KW-0282">Flagellum</keyword>
<dbReference type="Gene3D" id="2.30.330.10">
    <property type="entry name" value="SpoA-like"/>
    <property type="match status" value="1"/>
</dbReference>
<dbReference type="RefSeq" id="WP_135271217.1">
    <property type="nucleotide sequence ID" value="NZ_SRIB01000008.1"/>
</dbReference>
<evidence type="ECO:0000313" key="13">
    <source>
        <dbReference type="Proteomes" id="UP000298381"/>
    </source>
</evidence>
<evidence type="ECO:0000256" key="8">
    <source>
        <dbReference type="ARBA" id="ARBA00023136"/>
    </source>
</evidence>
<evidence type="ECO:0000256" key="10">
    <source>
        <dbReference type="NCBIfam" id="TIGR01397"/>
    </source>
</evidence>
<evidence type="ECO:0000256" key="1">
    <source>
        <dbReference type="ARBA" id="ARBA00004117"/>
    </source>
</evidence>
<evidence type="ECO:0000256" key="3">
    <source>
        <dbReference type="ARBA" id="ARBA00011049"/>
    </source>
</evidence>
<keyword evidence="12" id="KW-0969">Cilium</keyword>
<dbReference type="PIRSF" id="PIRSF002888">
    <property type="entry name" value="FliM"/>
    <property type="match status" value="1"/>
</dbReference>
<dbReference type="GO" id="GO:0071978">
    <property type="term" value="P:bacterial-type flagellum-dependent swarming motility"/>
    <property type="evidence" value="ECO:0007669"/>
    <property type="project" value="TreeGrafter"/>
</dbReference>
<dbReference type="PANTHER" id="PTHR30034:SF6">
    <property type="entry name" value="YOP PROTEINS TRANSLOCATION PROTEIN Q"/>
    <property type="match status" value="1"/>
</dbReference>
<dbReference type="SUPFAM" id="SSF101801">
    <property type="entry name" value="Surface presentation of antigens (SPOA)"/>
    <property type="match status" value="1"/>
</dbReference>
<keyword evidence="8" id="KW-0472">Membrane</keyword>
<sequence length="333" mass="37916">MKQVLSQEEIDSLLKALNSGEITPENVTTAEEEKNKIKPYDFRRPFKLSKDHINSLYMIFENFSKIAGNTISNLVRNNVEIKVVAVEQISFDEFTRSVPNPTFMTVFRSKPLNGNLLIEISPQACYQIIELMCGGTEIKEAVVLKKKENFTDIELSILEELAAVVLNAFDLAWEDVVEIESDLETLETNPQIIQIASPNEPVVLISFTFELMENKNFMNICIPYISLDSVIDKLSFKNWFESDEGITEDNRELVEKRIMGVPIELGVELGKTFITIRDFLNLEEGDCVRLDSRIDGPLMMLVEGKPHFLVRAGKINNNLAVEVLQYIEEDVLE</sequence>
<keyword evidence="9" id="KW-0975">Bacterial flagellum</keyword>
<evidence type="ECO:0000256" key="5">
    <source>
        <dbReference type="ARBA" id="ARBA00022475"/>
    </source>
</evidence>
<dbReference type="Proteomes" id="UP000298381">
    <property type="component" value="Unassembled WGS sequence"/>
</dbReference>
<comment type="similarity">
    <text evidence="3">Belongs to the FliM family.</text>
</comment>
<dbReference type="GO" id="GO:0009425">
    <property type="term" value="C:bacterial-type flagellum basal body"/>
    <property type="evidence" value="ECO:0007669"/>
    <property type="project" value="UniProtKB-SubCell"/>
</dbReference>
<dbReference type="AlphaFoldDB" id="A0A4Z0D2D2"/>
<dbReference type="EMBL" id="SRIB01000008">
    <property type="protein sequence ID" value="TFZ39901.1"/>
    <property type="molecule type" value="Genomic_DNA"/>
</dbReference>
<evidence type="ECO:0000256" key="6">
    <source>
        <dbReference type="ARBA" id="ARBA00022500"/>
    </source>
</evidence>
<dbReference type="SUPFAM" id="SSF103039">
    <property type="entry name" value="CheC-like"/>
    <property type="match status" value="1"/>
</dbReference>
<evidence type="ECO:0000313" key="12">
    <source>
        <dbReference type="EMBL" id="TFZ39901.1"/>
    </source>
</evidence>
<dbReference type="Gene3D" id="3.40.1550.10">
    <property type="entry name" value="CheC-like"/>
    <property type="match status" value="1"/>
</dbReference>
<keyword evidence="12" id="KW-0966">Cell projection</keyword>
<dbReference type="InterPro" id="IPR028976">
    <property type="entry name" value="CheC-like_sf"/>
</dbReference>
<dbReference type="InterPro" id="IPR036429">
    <property type="entry name" value="SpoA-like_sf"/>
</dbReference>
<comment type="subcellular location">
    <subcellularLocation>
        <location evidence="1">Bacterial flagellum basal body</location>
    </subcellularLocation>
    <subcellularLocation>
        <location evidence="2">Cell membrane</location>
        <topology evidence="2">Peripheral membrane protein</topology>
    </subcellularLocation>
</comment>
<name>A0A4Z0D2D2_9FIRM</name>
<dbReference type="Pfam" id="PF01052">
    <property type="entry name" value="FliMN_C"/>
    <property type="match status" value="1"/>
</dbReference>
<evidence type="ECO:0000256" key="9">
    <source>
        <dbReference type="ARBA" id="ARBA00023143"/>
    </source>
</evidence>
<keyword evidence="13" id="KW-1185">Reference proteome</keyword>
<keyword evidence="5" id="KW-1003">Cell membrane</keyword>
<keyword evidence="6" id="KW-0145">Chemotaxis</keyword>
<dbReference type="InterPro" id="IPR001689">
    <property type="entry name" value="Flag_FliM"/>
</dbReference>
<dbReference type="GO" id="GO:0005886">
    <property type="term" value="C:plasma membrane"/>
    <property type="evidence" value="ECO:0007669"/>
    <property type="project" value="UniProtKB-SubCell"/>
</dbReference>
<dbReference type="OrthoDB" id="9806941at2"/>
<evidence type="ECO:0000256" key="7">
    <source>
        <dbReference type="ARBA" id="ARBA00022779"/>
    </source>
</evidence>
<accession>A0A4Z0D2D2</accession>
<dbReference type="PANTHER" id="PTHR30034">
    <property type="entry name" value="FLAGELLAR MOTOR SWITCH PROTEIN FLIM"/>
    <property type="match status" value="1"/>
</dbReference>
<dbReference type="Pfam" id="PF02154">
    <property type="entry name" value="FliM"/>
    <property type="match status" value="1"/>
</dbReference>
<feature type="domain" description="Flagellar motor switch protein FliN-like C-terminal" evidence="11">
    <location>
        <begin position="257"/>
        <end position="327"/>
    </location>
</feature>
<gene>
    <name evidence="12" type="primary">fliM</name>
    <name evidence="12" type="ORF">E4100_06465</name>
</gene>
<evidence type="ECO:0000256" key="4">
    <source>
        <dbReference type="ARBA" id="ARBA00021898"/>
    </source>
</evidence>
<evidence type="ECO:0000259" key="11">
    <source>
        <dbReference type="Pfam" id="PF01052"/>
    </source>
</evidence>